<feature type="transmembrane region" description="Helical" evidence="12">
    <location>
        <begin position="199"/>
        <end position="224"/>
    </location>
</feature>
<dbReference type="SFLD" id="SFLDF00027">
    <property type="entry name" value="p-type_atpase"/>
    <property type="match status" value="1"/>
</dbReference>
<keyword evidence="4" id="KW-0597">Phosphoprotein</keyword>
<name>A0ABV6LI37_9BACI</name>
<dbReference type="Pfam" id="PF00690">
    <property type="entry name" value="Cation_ATPase_N"/>
    <property type="match status" value="1"/>
</dbReference>
<evidence type="ECO:0000256" key="5">
    <source>
        <dbReference type="ARBA" id="ARBA00022692"/>
    </source>
</evidence>
<dbReference type="Gene3D" id="3.40.50.1000">
    <property type="entry name" value="HAD superfamily/HAD-like"/>
    <property type="match status" value="1"/>
</dbReference>
<dbReference type="PANTHER" id="PTHR43294:SF20">
    <property type="entry name" value="P-TYPE ATPASE"/>
    <property type="match status" value="1"/>
</dbReference>
<dbReference type="RefSeq" id="WP_377344550.1">
    <property type="nucleotide sequence ID" value="NZ_JBHLTP010000001.1"/>
</dbReference>
<dbReference type="SUPFAM" id="SSF56784">
    <property type="entry name" value="HAD-like"/>
    <property type="match status" value="1"/>
</dbReference>
<evidence type="ECO:0000256" key="11">
    <source>
        <dbReference type="ARBA" id="ARBA00023136"/>
    </source>
</evidence>
<feature type="transmembrane region" description="Helical" evidence="12">
    <location>
        <begin position="762"/>
        <end position="782"/>
    </location>
</feature>
<evidence type="ECO:0000256" key="2">
    <source>
        <dbReference type="ARBA" id="ARBA00005675"/>
    </source>
</evidence>
<dbReference type="PROSITE" id="PS00154">
    <property type="entry name" value="ATPASE_E1_E2"/>
    <property type="match status" value="1"/>
</dbReference>
<feature type="transmembrane region" description="Helical" evidence="12">
    <location>
        <begin position="1236"/>
        <end position="1259"/>
    </location>
</feature>
<feature type="transmembrane region" description="Helical" evidence="12">
    <location>
        <begin position="133"/>
        <end position="153"/>
    </location>
</feature>
<sequence length="1422" mass="156743">MDTASIQKRSFHAGNGRVRFQLYDLEDNTGIKHKFEKIFASLPGVEQVTASTVSGKVLIQFQESILSLEKLSKLVESFEKAWFYKKHKPLYEKATSIKEVVSPEIQQEVAATAESTLDRFPFMPRNGWKSRTLPFAVMASMGGMFFFTVKRWIWGSSALAVHPIPFYLSAATAIVTGYPFFKRSIDLANRKKPQWKIDWLLGASSLALALIRENVVVLGGLAILNTLNWKRQKAAIQDSYLEESPVLPEISRYNNRMGKLGFLAAGVNLLLTRNPFTTLGLLLAANPRPSRIASEFSWNQAALHAKENNWIVPDNGSMYQLSQVHTIITEDPSVLIENGVVKPEAHALLHTLPEKTNVIIGSKKKDLQAQQQAEEARYIVASMYPELCIHDTNTSYPAERERALVITNNGDTPLTKLASYYPSVDASRIAELAASMERARRIRRTNRNQLRATKAWNIIGSILALSRRFSAPVINLMADSLILMFLSHNQKDINPKEKNTLFSTKEQTASALEADAPVFTWHAQEEQQLVTDFHTNIDNGLSALQVKKKRLKHGRNEWAMKEKPHWIRTYANQLKEFTTIILAGTAFISMLQGHLFDGMVMGSILLANAAIGAYQERKAANLLDSVNDFTPPISKTIRNGKELEIPATELVPGDIVVLEAGDRVPADVRLVQSWNLEVNESALTGESLPVPKTVGILDPTTTIADRSNMMFMGTDVTRGRGKAIVVGTGTSTEMGHLFVLLSEEEEEKTMLQEQVDSVSKRFLKIALFTGGLVFLTGIIRGMMFGEMLTTSVALAASAIPEGLPVTITIALSAGVLRLSKKKAVTRRLSALESMGRVTVICTDKTGTLTKNEMTVTNVATPSTAFEVSGNGYTPEGDITSDEVIPDQSKELDDLVKIGWLCQNTSLYQEEEEWKVKGDPTEAAIITLGRKHGYASEHFHEWHRVHEIPFDSQRGMMSVVCKEHKDHKDCYVMTKGSLEKVLERCTHYQVNGIKKKLTDKQIHQFMEQNHVFADKALRVIAFAYAPITSDPASDSVEEVERDLTYVGMVGMIDPPKADIKDSMKECHKLGIKPVMITGDHPRTAQAIAQDVGMDAKDHSIVTGVEIDEMNDEQLAACVNETSIFARVTPDHKLRIVTAYQEHGHIVAMSGDGVNDSPAIKKANVGIAMGQTGTEVTKESADIVLTEDHFQIILDAVKQGRSIIGNIRRALGCLLSGNIAEIIVTSLAVVAGLPLPVIPIQILLMNLLTDALPAMVFAINPGQSNKEESRKKIADKNLYKQVMTRGILLGGSTLALFGFTLASGVTLMQAQTTAFATLVTGQLIQTFSWRKQGTDESFLSFKRDRFLIGAISISAIALLSTIYVPPLAAMFNTATISAVQWTYILIAAGSSALVTKPITAWLQGNEKQEQQTTALHKPKLAVAG</sequence>
<organism evidence="14 15">
    <name type="scientific">Pontibacillus salicampi</name>
    <dbReference type="NCBI Taxonomy" id="1449801"/>
    <lineage>
        <taxon>Bacteria</taxon>
        <taxon>Bacillati</taxon>
        <taxon>Bacillota</taxon>
        <taxon>Bacilli</taxon>
        <taxon>Bacillales</taxon>
        <taxon>Bacillaceae</taxon>
        <taxon>Pontibacillus</taxon>
    </lineage>
</organism>
<evidence type="ECO:0000256" key="1">
    <source>
        <dbReference type="ARBA" id="ARBA00004141"/>
    </source>
</evidence>
<dbReference type="PANTHER" id="PTHR43294">
    <property type="entry name" value="SODIUM/POTASSIUM-TRANSPORTING ATPASE SUBUNIT ALPHA"/>
    <property type="match status" value="1"/>
</dbReference>
<dbReference type="SUPFAM" id="SSF81665">
    <property type="entry name" value="Calcium ATPase, transmembrane domain M"/>
    <property type="match status" value="1"/>
</dbReference>
<keyword evidence="10" id="KW-0406">Ion transport</keyword>
<dbReference type="InterPro" id="IPR023214">
    <property type="entry name" value="HAD_sf"/>
</dbReference>
<dbReference type="InterPro" id="IPR001757">
    <property type="entry name" value="P_typ_ATPase"/>
</dbReference>
<evidence type="ECO:0000256" key="4">
    <source>
        <dbReference type="ARBA" id="ARBA00022553"/>
    </source>
</evidence>
<proteinExistence type="inferred from homology"/>
<evidence type="ECO:0000256" key="10">
    <source>
        <dbReference type="ARBA" id="ARBA00023065"/>
    </source>
</evidence>
<dbReference type="SMART" id="SM00831">
    <property type="entry name" value="Cation_ATPase_N"/>
    <property type="match status" value="1"/>
</dbReference>
<dbReference type="InterPro" id="IPR044492">
    <property type="entry name" value="P_typ_ATPase_HD_dom"/>
</dbReference>
<evidence type="ECO:0000313" key="14">
    <source>
        <dbReference type="EMBL" id="MFC0522065.1"/>
    </source>
</evidence>
<dbReference type="InterPro" id="IPR018303">
    <property type="entry name" value="ATPase_P-typ_P_site"/>
</dbReference>
<feature type="transmembrane region" description="Helical" evidence="12">
    <location>
        <begin position="1368"/>
        <end position="1392"/>
    </location>
</feature>
<feature type="transmembrane region" description="Helical" evidence="12">
    <location>
        <begin position="1280"/>
        <end position="1300"/>
    </location>
</feature>
<dbReference type="InterPro" id="IPR059000">
    <property type="entry name" value="ATPase_P-type_domA"/>
</dbReference>
<dbReference type="Gene3D" id="3.40.1110.10">
    <property type="entry name" value="Calcium-transporting ATPase, cytoplasmic domain N"/>
    <property type="match status" value="1"/>
</dbReference>
<keyword evidence="5 12" id="KW-0812">Transmembrane</keyword>
<comment type="similarity">
    <text evidence="2">Belongs to the cation transport ATPase (P-type) (TC 3.A.3) family. Type IIA subfamily.</text>
</comment>
<dbReference type="Pfam" id="PF00122">
    <property type="entry name" value="E1-E2_ATPase"/>
    <property type="match status" value="1"/>
</dbReference>
<dbReference type="PRINTS" id="PR00119">
    <property type="entry name" value="CATATPASE"/>
</dbReference>
<dbReference type="InterPro" id="IPR023298">
    <property type="entry name" value="ATPase_P-typ_TM_dom_sf"/>
</dbReference>
<reference evidence="14 15" key="1">
    <citation type="submission" date="2024-09" db="EMBL/GenBank/DDBJ databases">
        <authorList>
            <person name="Sun Q."/>
            <person name="Mori K."/>
        </authorList>
    </citation>
    <scope>NUCLEOTIDE SEQUENCE [LARGE SCALE GENOMIC DNA]</scope>
    <source>
        <strain evidence="14 15">NCAIM B.02529</strain>
    </source>
</reference>
<evidence type="ECO:0000256" key="7">
    <source>
        <dbReference type="ARBA" id="ARBA00022840"/>
    </source>
</evidence>
<evidence type="ECO:0000256" key="12">
    <source>
        <dbReference type="SAM" id="Phobius"/>
    </source>
</evidence>
<evidence type="ECO:0000259" key="13">
    <source>
        <dbReference type="SMART" id="SM00831"/>
    </source>
</evidence>
<feature type="transmembrane region" description="Helical" evidence="12">
    <location>
        <begin position="159"/>
        <end position="178"/>
    </location>
</feature>
<evidence type="ECO:0000256" key="3">
    <source>
        <dbReference type="ARBA" id="ARBA00022448"/>
    </source>
</evidence>
<evidence type="ECO:0000313" key="15">
    <source>
        <dbReference type="Proteomes" id="UP001589836"/>
    </source>
</evidence>
<dbReference type="EMBL" id="JBHLTP010000001">
    <property type="protein sequence ID" value="MFC0522065.1"/>
    <property type="molecule type" value="Genomic_DNA"/>
</dbReference>
<protein>
    <submittedName>
        <fullName evidence="14">HAD-IC family P-type ATPase</fullName>
    </submittedName>
</protein>
<dbReference type="Pfam" id="PF00689">
    <property type="entry name" value="Cation_ATPase_C"/>
    <property type="match status" value="1"/>
</dbReference>
<keyword evidence="9 12" id="KW-1133">Transmembrane helix</keyword>
<evidence type="ECO:0000256" key="8">
    <source>
        <dbReference type="ARBA" id="ARBA00022967"/>
    </source>
</evidence>
<feature type="transmembrane region" description="Helical" evidence="12">
    <location>
        <begin position="802"/>
        <end position="819"/>
    </location>
</feature>
<keyword evidence="11 12" id="KW-0472">Membrane</keyword>
<feature type="transmembrane region" description="Helical" evidence="12">
    <location>
        <begin position="1209"/>
        <end position="1230"/>
    </location>
</feature>
<dbReference type="Pfam" id="PF13246">
    <property type="entry name" value="Cation_ATPase"/>
    <property type="match status" value="1"/>
</dbReference>
<dbReference type="InterPro" id="IPR036412">
    <property type="entry name" value="HAD-like_sf"/>
</dbReference>
<keyword evidence="6" id="KW-0547">Nucleotide-binding</keyword>
<comment type="subcellular location">
    <subcellularLocation>
        <location evidence="1">Membrane</location>
        <topology evidence="1">Multi-pass membrane protein</topology>
    </subcellularLocation>
</comment>
<dbReference type="PRINTS" id="PR00120">
    <property type="entry name" value="HATPASE"/>
</dbReference>
<dbReference type="InterPro" id="IPR023299">
    <property type="entry name" value="ATPase_P-typ_cyto_dom_N"/>
</dbReference>
<keyword evidence="7" id="KW-0067">ATP-binding</keyword>
<comment type="caution">
    <text evidence="14">The sequence shown here is derived from an EMBL/GenBank/DDBJ whole genome shotgun (WGS) entry which is preliminary data.</text>
</comment>
<dbReference type="Gene3D" id="2.70.150.10">
    <property type="entry name" value="Calcium-transporting ATPase, cytoplasmic transduction domain A"/>
    <property type="match status" value="1"/>
</dbReference>
<feature type="domain" description="Cation-transporting P-type ATPase N-terminal" evidence="13">
    <location>
        <begin position="520"/>
        <end position="594"/>
    </location>
</feature>
<accession>A0ABV6LI37</accession>
<dbReference type="InterPro" id="IPR050510">
    <property type="entry name" value="Cation_transp_ATPase_P-type"/>
</dbReference>
<dbReference type="SFLD" id="SFLDS00003">
    <property type="entry name" value="Haloacid_Dehalogenase"/>
    <property type="match status" value="1"/>
</dbReference>
<evidence type="ECO:0000256" key="9">
    <source>
        <dbReference type="ARBA" id="ARBA00022989"/>
    </source>
</evidence>
<dbReference type="InterPro" id="IPR008250">
    <property type="entry name" value="ATPase_P-typ_transduc_dom_A_sf"/>
</dbReference>
<keyword evidence="8" id="KW-1278">Translocase</keyword>
<gene>
    <name evidence="14" type="ORF">ACFFGV_00485</name>
</gene>
<dbReference type="InterPro" id="IPR004014">
    <property type="entry name" value="ATPase_P-typ_cation-transptr_N"/>
</dbReference>
<keyword evidence="15" id="KW-1185">Reference proteome</keyword>
<dbReference type="SUPFAM" id="SSF81660">
    <property type="entry name" value="Metal cation-transporting ATPase, ATP-binding domain N"/>
    <property type="match status" value="1"/>
</dbReference>
<dbReference type="Proteomes" id="UP001589836">
    <property type="component" value="Unassembled WGS sequence"/>
</dbReference>
<dbReference type="SFLD" id="SFLDG00002">
    <property type="entry name" value="C1.7:_P-type_atpase_like"/>
    <property type="match status" value="1"/>
</dbReference>
<dbReference type="Gene3D" id="1.20.1110.10">
    <property type="entry name" value="Calcium-transporting ATPase, transmembrane domain"/>
    <property type="match status" value="1"/>
</dbReference>
<dbReference type="NCBIfam" id="TIGR01494">
    <property type="entry name" value="ATPase_P-type"/>
    <property type="match status" value="2"/>
</dbReference>
<dbReference type="InterPro" id="IPR006068">
    <property type="entry name" value="ATPase_P-typ_cation-transptr_C"/>
</dbReference>
<feature type="transmembrane region" description="Helical" evidence="12">
    <location>
        <begin position="1344"/>
        <end position="1362"/>
    </location>
</feature>
<keyword evidence="3" id="KW-0813">Transport</keyword>
<evidence type="ECO:0000256" key="6">
    <source>
        <dbReference type="ARBA" id="ARBA00022741"/>
    </source>
</evidence>
<dbReference type="SUPFAM" id="SSF81653">
    <property type="entry name" value="Calcium ATPase, transduction domain A"/>
    <property type="match status" value="1"/>
</dbReference>